<protein>
    <submittedName>
        <fullName evidence="1">Uncharacterized protein</fullName>
    </submittedName>
</protein>
<name>A0A1E5WIC8_9POAL</name>
<gene>
    <name evidence="1" type="ORF">BAE44_0001822</name>
</gene>
<comment type="caution">
    <text evidence="1">The sequence shown here is derived from an EMBL/GenBank/DDBJ whole genome shotgun (WGS) entry which is preliminary data.</text>
</comment>
<dbReference type="AlphaFoldDB" id="A0A1E5WIC8"/>
<organism evidence="1 2">
    <name type="scientific">Dichanthelium oligosanthes</name>
    <dbReference type="NCBI Taxonomy" id="888268"/>
    <lineage>
        <taxon>Eukaryota</taxon>
        <taxon>Viridiplantae</taxon>
        <taxon>Streptophyta</taxon>
        <taxon>Embryophyta</taxon>
        <taxon>Tracheophyta</taxon>
        <taxon>Spermatophyta</taxon>
        <taxon>Magnoliopsida</taxon>
        <taxon>Liliopsida</taxon>
        <taxon>Poales</taxon>
        <taxon>Poaceae</taxon>
        <taxon>PACMAD clade</taxon>
        <taxon>Panicoideae</taxon>
        <taxon>Panicodae</taxon>
        <taxon>Paniceae</taxon>
        <taxon>Dichantheliinae</taxon>
        <taxon>Dichanthelium</taxon>
    </lineage>
</organism>
<accession>A0A1E5WIC8</accession>
<sequence length="125" mass="14261">MKVGTGPFTPSIALTNRFDVVDELDMTLFVQQGDYPCKASRCPCRRLENRKTDRIVLLSLEEVETKGDGEADHKVELVRMLRRCSATFKKKVSISVPGGIETEYTRREIRSIVRPNDKFKITVRA</sequence>
<reference evidence="1 2" key="1">
    <citation type="submission" date="2016-09" db="EMBL/GenBank/DDBJ databases">
        <title>The draft genome of Dichanthelium oligosanthes: A C3 panicoid grass species.</title>
        <authorList>
            <person name="Studer A.J."/>
            <person name="Schnable J.C."/>
            <person name="Brutnell T.P."/>
        </authorList>
    </citation>
    <scope>NUCLEOTIDE SEQUENCE [LARGE SCALE GENOMIC DNA]</scope>
    <source>
        <strain evidence="2">cv. Kellogg 1175</strain>
        <tissue evidence="1">Leaf</tissue>
    </source>
</reference>
<evidence type="ECO:0000313" key="2">
    <source>
        <dbReference type="Proteomes" id="UP000095767"/>
    </source>
</evidence>
<keyword evidence="2" id="KW-1185">Reference proteome</keyword>
<evidence type="ECO:0000313" key="1">
    <source>
        <dbReference type="EMBL" id="OEL37159.1"/>
    </source>
</evidence>
<dbReference type="EMBL" id="LWDX02006520">
    <property type="protein sequence ID" value="OEL37159.1"/>
    <property type="molecule type" value="Genomic_DNA"/>
</dbReference>
<dbReference type="Proteomes" id="UP000095767">
    <property type="component" value="Unassembled WGS sequence"/>
</dbReference>
<dbReference type="OrthoDB" id="692677at2759"/>
<proteinExistence type="predicted"/>